<evidence type="ECO:0000313" key="3">
    <source>
        <dbReference type="Proteomes" id="UP000594008"/>
    </source>
</evidence>
<dbReference type="RefSeq" id="WP_189698420.1">
    <property type="nucleotide sequence ID" value="NZ_BMTA01000008.1"/>
</dbReference>
<accession>A0A7M2TFZ0</accession>
<dbReference type="AlphaFoldDB" id="A0A7M2TFZ0"/>
<protein>
    <submittedName>
        <fullName evidence="2">DUF2510 domain-containing protein</fullName>
    </submittedName>
</protein>
<name>A0A7M2TFZ0_STRCW</name>
<dbReference type="Proteomes" id="UP000594008">
    <property type="component" value="Chromosome"/>
</dbReference>
<gene>
    <name evidence="2" type="ORF">IPT68_12605</name>
</gene>
<dbReference type="EMBL" id="CP063374">
    <property type="protein sequence ID" value="QOV46658.1"/>
    <property type="molecule type" value="Genomic_DNA"/>
</dbReference>
<sequence>MARKKVWITYPDEAQLGRSRDDDGAQSPNLYVPGSKGVKGQVKIYDVNEPSIVTQIATDVLSHVIERAVDRAIDEVWLHAKSWWNDRKSKRKSAAPSKSRVRGLFEPAPAAPAGWYVDRFDATQLRYWDGVAWTNRFAPTRRTAATPAPVATTSHAPATQPLEESRIIMSSAEWQELVLAWLKAGAIGEELWRRISTACIKDADAATLESQRKMEKLTARQGADRIRLMLESNSSLRDEGALAEFMKLFGSGRNADFEDARLRNAEMKEAPRLTEGEL</sequence>
<dbReference type="KEGG" id="schf:IPT68_12605"/>
<proteinExistence type="predicted"/>
<dbReference type="Pfam" id="PF10708">
    <property type="entry name" value="DUF2510"/>
    <property type="match status" value="1"/>
</dbReference>
<feature type="domain" description="DUF2510" evidence="1">
    <location>
        <begin position="113"/>
        <end position="144"/>
    </location>
</feature>
<evidence type="ECO:0000313" key="2">
    <source>
        <dbReference type="EMBL" id="QOV46658.1"/>
    </source>
</evidence>
<evidence type="ECO:0000259" key="1">
    <source>
        <dbReference type="Pfam" id="PF10708"/>
    </source>
</evidence>
<keyword evidence="3" id="KW-1185">Reference proteome</keyword>
<organism evidence="2 3">
    <name type="scientific">Streptomyces chromofuscus</name>
    <dbReference type="NCBI Taxonomy" id="42881"/>
    <lineage>
        <taxon>Bacteria</taxon>
        <taxon>Bacillati</taxon>
        <taxon>Actinomycetota</taxon>
        <taxon>Actinomycetes</taxon>
        <taxon>Kitasatosporales</taxon>
        <taxon>Streptomycetaceae</taxon>
        <taxon>Streptomyces</taxon>
    </lineage>
</organism>
<reference evidence="2 3" key="1">
    <citation type="submission" date="2020-10" db="EMBL/GenBank/DDBJ databases">
        <title>Streptomyces chromofuscus complate genome analysis.</title>
        <authorList>
            <person name="Anwar N."/>
        </authorList>
    </citation>
    <scope>NUCLEOTIDE SEQUENCE [LARGE SCALE GENOMIC DNA]</scope>
    <source>
        <strain evidence="2 3">DSM 40273</strain>
    </source>
</reference>
<dbReference type="InterPro" id="IPR018929">
    <property type="entry name" value="DUF2510"/>
</dbReference>